<keyword evidence="5 7" id="KW-0472">Membrane</keyword>
<dbReference type="Pfam" id="PF12704">
    <property type="entry name" value="MacB_PCD"/>
    <property type="match status" value="1"/>
</dbReference>
<keyword evidence="2" id="KW-1003">Cell membrane</keyword>
<reference evidence="10" key="2">
    <citation type="journal article" date="2021" name="PeerJ">
        <title>Extensive microbial diversity within the chicken gut microbiome revealed by metagenomics and culture.</title>
        <authorList>
            <person name="Gilroy R."/>
            <person name="Ravi A."/>
            <person name="Getino M."/>
            <person name="Pursley I."/>
            <person name="Horton D.L."/>
            <person name="Alikhan N.F."/>
            <person name="Baker D."/>
            <person name="Gharbi K."/>
            <person name="Hall N."/>
            <person name="Watson M."/>
            <person name="Adriaenssens E.M."/>
            <person name="Foster-Nyarko E."/>
            <person name="Jarju S."/>
            <person name="Secka A."/>
            <person name="Antonio M."/>
            <person name="Oren A."/>
            <person name="Chaudhuri R.R."/>
            <person name="La Ragione R."/>
            <person name="Hildebrand F."/>
            <person name="Pallen M.J."/>
        </authorList>
    </citation>
    <scope>NUCLEOTIDE SEQUENCE</scope>
    <source>
        <strain evidence="10">G3-8215</strain>
    </source>
</reference>
<name>A0A940DR72_9BACT</name>
<evidence type="ECO:0000313" key="10">
    <source>
        <dbReference type="EMBL" id="MBO8483275.1"/>
    </source>
</evidence>
<dbReference type="Proteomes" id="UP000725002">
    <property type="component" value="Unassembled WGS sequence"/>
</dbReference>
<evidence type="ECO:0000256" key="5">
    <source>
        <dbReference type="ARBA" id="ARBA00023136"/>
    </source>
</evidence>
<evidence type="ECO:0000256" key="2">
    <source>
        <dbReference type="ARBA" id="ARBA00022475"/>
    </source>
</evidence>
<dbReference type="PANTHER" id="PTHR30572:SF4">
    <property type="entry name" value="ABC TRANSPORTER PERMEASE YTRF"/>
    <property type="match status" value="1"/>
</dbReference>
<dbReference type="EMBL" id="JADILV010000025">
    <property type="protein sequence ID" value="MBO8483275.1"/>
    <property type="molecule type" value="Genomic_DNA"/>
</dbReference>
<evidence type="ECO:0000256" key="7">
    <source>
        <dbReference type="SAM" id="Phobius"/>
    </source>
</evidence>
<gene>
    <name evidence="10" type="ORF">IAB75_04070</name>
</gene>
<comment type="caution">
    <text evidence="10">The sequence shown here is derived from an EMBL/GenBank/DDBJ whole genome shotgun (WGS) entry which is preliminary data.</text>
</comment>
<dbReference type="GO" id="GO:0005886">
    <property type="term" value="C:plasma membrane"/>
    <property type="evidence" value="ECO:0007669"/>
    <property type="project" value="UniProtKB-SubCell"/>
</dbReference>
<evidence type="ECO:0000256" key="4">
    <source>
        <dbReference type="ARBA" id="ARBA00022989"/>
    </source>
</evidence>
<keyword evidence="3 7" id="KW-0812">Transmembrane</keyword>
<dbReference type="InterPro" id="IPR050250">
    <property type="entry name" value="Macrolide_Exporter_MacB"/>
</dbReference>
<proteinExistence type="inferred from homology"/>
<feature type="transmembrane region" description="Helical" evidence="7">
    <location>
        <begin position="376"/>
        <end position="396"/>
    </location>
</feature>
<evidence type="ECO:0000259" key="9">
    <source>
        <dbReference type="Pfam" id="PF12704"/>
    </source>
</evidence>
<feature type="transmembrane region" description="Helical" evidence="7">
    <location>
        <begin position="21"/>
        <end position="42"/>
    </location>
</feature>
<feature type="transmembrane region" description="Helical" evidence="7">
    <location>
        <begin position="326"/>
        <end position="356"/>
    </location>
</feature>
<comment type="subcellular location">
    <subcellularLocation>
        <location evidence="1">Cell membrane</location>
        <topology evidence="1">Multi-pass membrane protein</topology>
    </subcellularLocation>
</comment>
<dbReference type="InterPro" id="IPR025857">
    <property type="entry name" value="MacB_PCD"/>
</dbReference>
<feature type="domain" description="ABC3 transporter permease C-terminal" evidence="8">
    <location>
        <begin position="285"/>
        <end position="404"/>
    </location>
</feature>
<feature type="transmembrane region" description="Helical" evidence="7">
    <location>
        <begin position="281"/>
        <end position="306"/>
    </location>
</feature>
<comment type="similarity">
    <text evidence="6">Belongs to the ABC-4 integral membrane protein family.</text>
</comment>
<accession>A0A940DR72</accession>
<keyword evidence="4 7" id="KW-1133">Transmembrane helix</keyword>
<feature type="domain" description="MacB-like periplasmic core" evidence="9">
    <location>
        <begin position="21"/>
        <end position="244"/>
    </location>
</feature>
<evidence type="ECO:0000256" key="3">
    <source>
        <dbReference type="ARBA" id="ARBA00022692"/>
    </source>
</evidence>
<sequence length="416" mass="45030">MDSYRIFQEALSSIRQNKARSALSGFGVAWGIFILTVLLGVGDGFRQGVMGMFDVFAQKSMFIYAGTTSLNYGDKSEGTEIDFTDDDLRRLRSYYSGIEAISPEMYRTGITARNADKDIAVSVCGVRPDYFRVKLLETGGKGRILNSLDSKGGRPVAVIGEGIATALFGNREPEGEKIDIDGIFYTVTGVLKSDNIFSLSERNSVYVPAETFRDGFGDTGGFRSFCMVLSPGTDMELFEKDIRNYLAYIKGYSTDDDQAVYVSNIEAQTSSFESLFKGLNILIWVIGICFLLSGMAGIGNVMLITVKERTSEIGIRKAIGAVPESIIKMIILESVCITLMSGVIGIIAGTGTLFLIDKGIAAFAQDSIMGRTSVHPAAVLLSLGVLVLSGMISGLFPAVKAARIMPVDAIRYENRG</sequence>
<dbReference type="AlphaFoldDB" id="A0A940DR72"/>
<evidence type="ECO:0000313" key="11">
    <source>
        <dbReference type="Proteomes" id="UP000725002"/>
    </source>
</evidence>
<evidence type="ECO:0000259" key="8">
    <source>
        <dbReference type="Pfam" id="PF02687"/>
    </source>
</evidence>
<organism evidence="10 11">
    <name type="scientific">Candidatus Cryptobacteroides avicola</name>
    <dbReference type="NCBI Taxonomy" id="2840757"/>
    <lineage>
        <taxon>Bacteria</taxon>
        <taxon>Pseudomonadati</taxon>
        <taxon>Bacteroidota</taxon>
        <taxon>Bacteroidia</taxon>
        <taxon>Bacteroidales</taxon>
        <taxon>Candidatus Cryptobacteroides</taxon>
    </lineage>
</organism>
<evidence type="ECO:0000256" key="6">
    <source>
        <dbReference type="ARBA" id="ARBA00038076"/>
    </source>
</evidence>
<dbReference type="Pfam" id="PF02687">
    <property type="entry name" value="FtsX"/>
    <property type="match status" value="1"/>
</dbReference>
<protein>
    <submittedName>
        <fullName evidence="10">ABC transporter permease</fullName>
    </submittedName>
</protein>
<dbReference type="GO" id="GO:0022857">
    <property type="term" value="F:transmembrane transporter activity"/>
    <property type="evidence" value="ECO:0007669"/>
    <property type="project" value="TreeGrafter"/>
</dbReference>
<dbReference type="PANTHER" id="PTHR30572">
    <property type="entry name" value="MEMBRANE COMPONENT OF TRANSPORTER-RELATED"/>
    <property type="match status" value="1"/>
</dbReference>
<evidence type="ECO:0000256" key="1">
    <source>
        <dbReference type="ARBA" id="ARBA00004651"/>
    </source>
</evidence>
<dbReference type="InterPro" id="IPR003838">
    <property type="entry name" value="ABC3_permease_C"/>
</dbReference>
<reference evidence="10" key="1">
    <citation type="submission" date="2020-10" db="EMBL/GenBank/DDBJ databases">
        <authorList>
            <person name="Gilroy R."/>
        </authorList>
    </citation>
    <scope>NUCLEOTIDE SEQUENCE</scope>
    <source>
        <strain evidence="10">G3-8215</strain>
    </source>
</reference>